<feature type="domain" description="ASPIC/UnbV" evidence="2">
    <location>
        <begin position="576"/>
        <end position="643"/>
    </location>
</feature>
<dbReference type="InterPro" id="IPR011519">
    <property type="entry name" value="UnbV_ASPIC"/>
</dbReference>
<evidence type="ECO:0000259" key="2">
    <source>
        <dbReference type="Pfam" id="PF07593"/>
    </source>
</evidence>
<dbReference type="Gene3D" id="2.130.10.130">
    <property type="entry name" value="Integrin alpha, N-terminal"/>
    <property type="match status" value="3"/>
</dbReference>
<dbReference type="InterPro" id="IPR013517">
    <property type="entry name" value="FG-GAP"/>
</dbReference>
<evidence type="ECO:0000313" key="3">
    <source>
        <dbReference type="EMBL" id="QEM05591.1"/>
    </source>
</evidence>
<dbReference type="PANTHER" id="PTHR16026">
    <property type="entry name" value="CARTILAGE ACIDIC PROTEIN 1"/>
    <property type="match status" value="1"/>
</dbReference>
<reference evidence="3 4" key="1">
    <citation type="submission" date="2019-08" db="EMBL/GenBank/DDBJ databases">
        <title>Comparative genome analysis confer to the adaptation heavy metal polluted environment.</title>
        <authorList>
            <person name="Li Y."/>
        </authorList>
    </citation>
    <scope>NUCLEOTIDE SEQUENCE [LARGE SCALE GENOMIC DNA]</scope>
    <source>
        <strain evidence="3 4">P2</strain>
    </source>
</reference>
<sequence length="1227" mass="134881">MIQFAETGIVKSVFFTMAYCIITNKLKLNQSINHQSIINHICMIKSLPQAFKLSTLLLLFLGAGCSKKSSGPTLFKLLDASQTGIDFKNTITESDSINILNHPYLYNGAGVGIGDFNHDGLPDVYFAGNMVANKLYINKGSLTFKDVTDAAGLGGNGDWYAGVSVVDINNDGWPDIYVCSSFKSDPSHRKNLLFINQATNKDGMPTFKESAAAYGLQDTGYSTQAVFFDYDHDGDLDMYLLTNFLGKETPVAYRPKLTDGSAQNNDRLYRNNGNGTFTNVTKEAGILIEGFGNSVSICDVNNDGWPDVYVGNDFISNDILWVNNKNGTFSNRAGEYFKHTGWSVMGSDMVDINNDGKADLVSLEMLPEENVRKKTMLVGDNYITYINNNKFKYEHQYIRNVLQLNQGQTPAGHPQYSEIAYQAGVYQTDWSWTPLVADFDNDGYRDMMITNGYPRDVTDLDHALYSNDQGRTVKENTTLAAADSFPVVKTPSYAFRNAGGYLFKDQSKDWGIVKPTFSTGGVYADLDNDGDLDLVINNIDDDAFVYENTANSKTQVAKDHNYLTVALQGDSKNIGGIGATIRIYCKGKQQFYDQQPCRGYMSTDDARGHFGIGATTFVDSLRVRWPDGKTQLLTNVKGNQTLTLQYKNASGYFPPEAPGKIIPVFQEANNQTGIKYVHQEKDAIDYNIQPTLPHKLSQYGPAIAVGDVDGNGYDDLFIGGSAGNKGVFFMQDATGHFAMDNNRFMHEDFKEEEDMGALLFDANGDGFPDLYIASGSYEFQKGHTTAQDRLYINDKKGHFTRDLAAVPVEYDNGSCVRAADFDGDGDLDLFVGSRSVSGAYPSSPVSHLLRNDDGKFTDVTSQFCPDLIHGGMITDALWSDFDKDGKADLVVVGEWMPVTFYKNTGHGLSKIKSGIDDHVGWWNSIVAGDFNNDGNIDYVAGNLGQNSNYKASFEQPMTIMGKDLDGNGSFDAMIFCFMKDEDGSQKPFPMHTRDDLISQVISIRKKYPSYRGFGHATMNDLWSEKDKAGAVVLKATDMNTSLITGKGTGTFSISALPQDVQMAPVYGMIAEDVDHDGNLDLVMTGNDFGMEPFTGRHDAFMGLYMKGNGKGSFAPLSVANSGIYIAGDGKGLASVQSAKGGGVLVATQNQDSIKVFRKTGVNSARRYIKLKADDFYADITLKNGGKKHIEFYYGSTYLSQSSRILELDANTAEVTITSYNGRKRKGS</sequence>
<dbReference type="Pfam" id="PF07593">
    <property type="entry name" value="UnbV_ASPIC"/>
    <property type="match status" value="1"/>
</dbReference>
<dbReference type="AlphaFoldDB" id="A0AAE6JHB7"/>
<proteinExistence type="predicted"/>
<organism evidence="3 4">
    <name type="scientific">Mucilaginibacter rubeus</name>
    <dbReference type="NCBI Taxonomy" id="2027860"/>
    <lineage>
        <taxon>Bacteria</taxon>
        <taxon>Pseudomonadati</taxon>
        <taxon>Bacteroidota</taxon>
        <taxon>Sphingobacteriia</taxon>
        <taxon>Sphingobacteriales</taxon>
        <taxon>Sphingobacteriaceae</taxon>
        <taxon>Mucilaginibacter</taxon>
    </lineage>
</organism>
<name>A0AAE6JHB7_9SPHI</name>
<dbReference type="EMBL" id="CP043451">
    <property type="protein sequence ID" value="QEM05591.1"/>
    <property type="molecule type" value="Genomic_DNA"/>
</dbReference>
<accession>A0AAE6JHB7</accession>
<dbReference type="InterPro" id="IPR028994">
    <property type="entry name" value="Integrin_alpha_N"/>
</dbReference>
<dbReference type="PANTHER" id="PTHR16026:SF0">
    <property type="entry name" value="CARTILAGE ACIDIC PROTEIN 1"/>
    <property type="match status" value="1"/>
</dbReference>
<dbReference type="InterPro" id="IPR027039">
    <property type="entry name" value="Crtac1"/>
</dbReference>
<evidence type="ECO:0000256" key="1">
    <source>
        <dbReference type="ARBA" id="ARBA00022729"/>
    </source>
</evidence>
<keyword evidence="1" id="KW-0732">Signal</keyword>
<gene>
    <name evidence="3" type="ORF">DIU31_019500</name>
</gene>
<evidence type="ECO:0000313" key="4">
    <source>
        <dbReference type="Proteomes" id="UP000250557"/>
    </source>
</evidence>
<protein>
    <submittedName>
        <fullName evidence="3">VCBS repeat-containing protein</fullName>
    </submittedName>
</protein>
<dbReference type="SUPFAM" id="SSF69318">
    <property type="entry name" value="Integrin alpha N-terminal domain"/>
    <property type="match status" value="3"/>
</dbReference>
<dbReference type="Proteomes" id="UP000250557">
    <property type="component" value="Chromosome"/>
</dbReference>
<dbReference type="Pfam" id="PF13517">
    <property type="entry name" value="FG-GAP_3"/>
    <property type="match status" value="4"/>
</dbReference>